<dbReference type="HOGENOM" id="CLU_2785127_0_0_10"/>
<feature type="transmembrane region" description="Helical" evidence="1">
    <location>
        <begin position="20"/>
        <end position="38"/>
    </location>
</feature>
<keyword evidence="1" id="KW-0812">Transmembrane</keyword>
<dbReference type="EMBL" id="ABIY02000050">
    <property type="protein sequence ID" value="EDV02467.1"/>
    <property type="molecule type" value="Genomic_DNA"/>
</dbReference>
<reference evidence="2 3" key="1">
    <citation type="submission" date="2008-04" db="EMBL/GenBank/DDBJ databases">
        <title>Draft genome sequence of Bacteroides coprocola (DSM 17136).</title>
        <authorList>
            <person name="Sudarsanam P."/>
            <person name="Ley R."/>
            <person name="Guruge J."/>
            <person name="Turnbaugh P.J."/>
            <person name="Mahowald M."/>
            <person name="Liep D."/>
            <person name="Gordon J."/>
        </authorList>
    </citation>
    <scope>NUCLEOTIDE SEQUENCE [LARGE SCALE GENOMIC DNA]</scope>
    <source>
        <strain evidence="2 3">DSM 17136</strain>
    </source>
</reference>
<keyword evidence="1" id="KW-0472">Membrane</keyword>
<dbReference type="AlphaFoldDB" id="B3JF57"/>
<comment type="caution">
    <text evidence="2">The sequence shown here is derived from an EMBL/GenBank/DDBJ whole genome shotgun (WGS) entry which is preliminary data.</text>
</comment>
<sequence>MGFKPTERTSRSPDFESGPFGHSGIFPLSAANILTFLIRYHRQQQIFYDDSSLSIIFAPFLKYRTMHA</sequence>
<evidence type="ECO:0000313" key="3">
    <source>
        <dbReference type="Proteomes" id="UP000003146"/>
    </source>
</evidence>
<dbReference type="Proteomes" id="UP000003146">
    <property type="component" value="Unassembled WGS sequence"/>
</dbReference>
<keyword evidence="1" id="KW-1133">Transmembrane helix</keyword>
<proteinExistence type="predicted"/>
<organism evidence="2 3">
    <name type="scientific">Phocaeicola coprocola DSM 17136</name>
    <dbReference type="NCBI Taxonomy" id="470145"/>
    <lineage>
        <taxon>Bacteria</taxon>
        <taxon>Pseudomonadati</taxon>
        <taxon>Bacteroidota</taxon>
        <taxon>Bacteroidia</taxon>
        <taxon>Bacteroidales</taxon>
        <taxon>Bacteroidaceae</taxon>
        <taxon>Phocaeicola</taxon>
    </lineage>
</organism>
<accession>B3JF57</accession>
<protein>
    <submittedName>
        <fullName evidence="2">Uncharacterized protein</fullName>
    </submittedName>
</protein>
<evidence type="ECO:0000256" key="1">
    <source>
        <dbReference type="SAM" id="Phobius"/>
    </source>
</evidence>
<name>B3JF57_9BACT</name>
<gene>
    <name evidence="2" type="ORF">BACCOP_00502</name>
</gene>
<reference evidence="2 3" key="2">
    <citation type="submission" date="2008-04" db="EMBL/GenBank/DDBJ databases">
        <authorList>
            <person name="Fulton L."/>
            <person name="Clifton S."/>
            <person name="Fulton B."/>
            <person name="Xu J."/>
            <person name="Minx P."/>
            <person name="Pepin K.H."/>
            <person name="Johnson M."/>
            <person name="Thiruvilangam P."/>
            <person name="Bhonagiri V."/>
            <person name="Nash W.E."/>
            <person name="Mardis E.R."/>
            <person name="Wilson R.K."/>
        </authorList>
    </citation>
    <scope>NUCLEOTIDE SEQUENCE [LARGE SCALE GENOMIC DNA]</scope>
    <source>
        <strain evidence="2 3">DSM 17136</strain>
    </source>
</reference>
<evidence type="ECO:0000313" key="2">
    <source>
        <dbReference type="EMBL" id="EDV02467.1"/>
    </source>
</evidence>